<dbReference type="AlphaFoldDB" id="Q23AB6"/>
<dbReference type="EMBL" id="GG662724">
    <property type="protein sequence ID" value="EAR93576.3"/>
    <property type="molecule type" value="Genomic_DNA"/>
</dbReference>
<protein>
    <submittedName>
        <fullName evidence="1">Uncharacterized protein</fullName>
    </submittedName>
</protein>
<dbReference type="OrthoDB" id="294134at2759"/>
<dbReference type="HOGENOM" id="CLU_570508_0_0_1"/>
<accession>Q23AB6</accession>
<dbReference type="KEGG" id="tet:TTHERM_00427420"/>
<evidence type="ECO:0000313" key="1">
    <source>
        <dbReference type="EMBL" id="EAR93576.3"/>
    </source>
</evidence>
<dbReference type="Proteomes" id="UP000009168">
    <property type="component" value="Unassembled WGS sequence"/>
</dbReference>
<keyword evidence="2" id="KW-1185">Reference proteome</keyword>
<dbReference type="RefSeq" id="XP_001013821.3">
    <property type="nucleotide sequence ID" value="XM_001013821.3"/>
</dbReference>
<organism evidence="1 2">
    <name type="scientific">Tetrahymena thermophila (strain SB210)</name>
    <dbReference type="NCBI Taxonomy" id="312017"/>
    <lineage>
        <taxon>Eukaryota</taxon>
        <taxon>Sar</taxon>
        <taxon>Alveolata</taxon>
        <taxon>Ciliophora</taxon>
        <taxon>Intramacronucleata</taxon>
        <taxon>Oligohymenophorea</taxon>
        <taxon>Hymenostomatida</taxon>
        <taxon>Tetrahymenina</taxon>
        <taxon>Tetrahymenidae</taxon>
        <taxon>Tetrahymena</taxon>
    </lineage>
</organism>
<dbReference type="InParanoid" id="Q23AB6"/>
<reference evidence="2" key="1">
    <citation type="journal article" date="2006" name="PLoS Biol.">
        <title>Macronuclear genome sequence of the ciliate Tetrahymena thermophila, a model eukaryote.</title>
        <authorList>
            <person name="Eisen J.A."/>
            <person name="Coyne R.S."/>
            <person name="Wu M."/>
            <person name="Wu D."/>
            <person name="Thiagarajan M."/>
            <person name="Wortman J.R."/>
            <person name="Badger J.H."/>
            <person name="Ren Q."/>
            <person name="Amedeo P."/>
            <person name="Jones K.M."/>
            <person name="Tallon L.J."/>
            <person name="Delcher A.L."/>
            <person name="Salzberg S.L."/>
            <person name="Silva J.C."/>
            <person name="Haas B.J."/>
            <person name="Majoros W.H."/>
            <person name="Farzad M."/>
            <person name="Carlton J.M."/>
            <person name="Smith R.K. Jr."/>
            <person name="Garg J."/>
            <person name="Pearlman R.E."/>
            <person name="Karrer K.M."/>
            <person name="Sun L."/>
            <person name="Manning G."/>
            <person name="Elde N.C."/>
            <person name="Turkewitz A.P."/>
            <person name="Asai D.J."/>
            <person name="Wilkes D.E."/>
            <person name="Wang Y."/>
            <person name="Cai H."/>
            <person name="Collins K."/>
            <person name="Stewart B.A."/>
            <person name="Lee S.R."/>
            <person name="Wilamowska K."/>
            <person name="Weinberg Z."/>
            <person name="Ruzzo W.L."/>
            <person name="Wloga D."/>
            <person name="Gaertig J."/>
            <person name="Frankel J."/>
            <person name="Tsao C.-C."/>
            <person name="Gorovsky M.A."/>
            <person name="Keeling P.J."/>
            <person name="Waller R.F."/>
            <person name="Patron N.J."/>
            <person name="Cherry J.M."/>
            <person name="Stover N.A."/>
            <person name="Krieger C.J."/>
            <person name="del Toro C."/>
            <person name="Ryder H.F."/>
            <person name="Williamson S.C."/>
            <person name="Barbeau R.A."/>
            <person name="Hamilton E.P."/>
            <person name="Orias E."/>
        </authorList>
    </citation>
    <scope>NUCLEOTIDE SEQUENCE [LARGE SCALE GENOMIC DNA]</scope>
    <source>
        <strain evidence="2">SB210</strain>
    </source>
</reference>
<gene>
    <name evidence="1" type="ORF">TTHERM_00427420</name>
</gene>
<sequence length="566" mass="66889">MDREDFTVYGIQNPKEFQGYIKLQDLEALCCQYLEVQPMYKAIKEIYETNYNEDEPIQPTQKLDAQHVFQIIRSAKFIERTPRFLNNMYTSQSVKIIEASIIIFIRNLLKLNEIRDAMLIFVLKEMEHQTIGLPLNEEVITGLLWKINKTISNDILKEWIKRCNDIIQYKGVIQVHEFLYLVCNTINRHEYIEKIPKIQMDIERDKFGIFKIEAAQASTQKNPDEKIQNYMKYQYNMEKMIFDGRTLQKKDEYYQQKRKNKMDQIMKSDDNFQQEFRKMLRDQELYEEIKIRLRNANQLINQAKINGRLYQDAQGETEESDYELESERQQNQQIPVNIQDKKLSKIELVQQSSTYQKKQMHRPQSAFITQVKQEVNLHRQMNKDLNYQSQIKIEEKQFANTAINFNSLRPSSALNKFPIASNQKLRPQTAVKQTSNNINQMRQGLKSATSNATSSKFFGNTISTNANSRPQSNSLAKTQSFTSFHKRMLLSSAKQYKKKDLNIMSASQNPDTIQVLQNLDEELDFWEDRQNINQTNQNKIFVPFGNVNKKNYTINLPWSSQYTSNY</sequence>
<name>Q23AB6_TETTS</name>
<proteinExistence type="predicted"/>
<dbReference type="GeneID" id="7834355"/>
<evidence type="ECO:0000313" key="2">
    <source>
        <dbReference type="Proteomes" id="UP000009168"/>
    </source>
</evidence>
<dbReference type="eggNOG" id="ENOG502SN4J">
    <property type="taxonomic scope" value="Eukaryota"/>
</dbReference>